<evidence type="ECO:0000313" key="7">
    <source>
        <dbReference type="EMBL" id="RJF85752.1"/>
    </source>
</evidence>
<evidence type="ECO:0000256" key="1">
    <source>
        <dbReference type="ARBA" id="ARBA00010577"/>
    </source>
</evidence>
<reference evidence="7 8" key="1">
    <citation type="submission" date="2018-09" db="EMBL/GenBank/DDBJ databases">
        <authorList>
            <person name="Zhu H."/>
        </authorList>
    </citation>
    <scope>NUCLEOTIDE SEQUENCE [LARGE SCALE GENOMIC DNA]</scope>
    <source>
        <strain evidence="7 8">K2R01-6</strain>
    </source>
</reference>
<accession>A0A418W6V7</accession>
<evidence type="ECO:0000313" key="8">
    <source>
        <dbReference type="Proteomes" id="UP000286100"/>
    </source>
</evidence>
<name>A0A418W6V7_9SPHN</name>
<keyword evidence="3 5" id="KW-1005">Bacterial flagellum biogenesis</keyword>
<comment type="function">
    <text evidence="4 5">Required for flagellar hook formation. May act as a scaffolding protein.</text>
</comment>
<dbReference type="Gene3D" id="2.30.30.910">
    <property type="match status" value="1"/>
</dbReference>
<evidence type="ECO:0000256" key="3">
    <source>
        <dbReference type="ARBA" id="ARBA00022795"/>
    </source>
</evidence>
<dbReference type="InterPro" id="IPR008964">
    <property type="entry name" value="Invasin/intimin_cell_adhesion"/>
</dbReference>
<dbReference type="Proteomes" id="UP000286100">
    <property type="component" value="Unassembled WGS sequence"/>
</dbReference>
<comment type="caution">
    <text evidence="7">The sequence shown here is derived from an EMBL/GenBank/DDBJ whole genome shotgun (WGS) entry which is preliminary data.</text>
</comment>
<dbReference type="Pfam" id="PF13860">
    <property type="entry name" value="FlgD_ig"/>
    <property type="match status" value="1"/>
</dbReference>
<dbReference type="RefSeq" id="WP_119764805.1">
    <property type="nucleotide sequence ID" value="NZ_QYUM01000004.1"/>
</dbReference>
<evidence type="ECO:0000256" key="2">
    <source>
        <dbReference type="ARBA" id="ARBA00016013"/>
    </source>
</evidence>
<feature type="domain" description="FlgD/Vpr Ig-like" evidence="6">
    <location>
        <begin position="105"/>
        <end position="173"/>
    </location>
</feature>
<organism evidence="7 8">
    <name type="scientific">Sphingomonas cavernae</name>
    <dbReference type="NCBI Taxonomy" id="2320861"/>
    <lineage>
        <taxon>Bacteria</taxon>
        <taxon>Pseudomonadati</taxon>
        <taxon>Pseudomonadota</taxon>
        <taxon>Alphaproteobacteria</taxon>
        <taxon>Sphingomonadales</taxon>
        <taxon>Sphingomonadaceae</taxon>
        <taxon>Sphingomonas</taxon>
    </lineage>
</organism>
<dbReference type="OrthoDB" id="9785233at2"/>
<protein>
    <recommendedName>
        <fullName evidence="2 5">Basal-body rod modification protein FlgD</fullName>
    </recommendedName>
</protein>
<keyword evidence="7" id="KW-0282">Flagellum</keyword>
<evidence type="ECO:0000259" key="6">
    <source>
        <dbReference type="Pfam" id="PF13860"/>
    </source>
</evidence>
<sequence length="220" mass="23204">MTTITGNEAAQGANGTGAVPKATIAADFNMFLKLLTAQMQHQDPLDPMDTSEYTQQLVQYSQVEQSIQQTGKLDEILSRIASQDMAQSSNFIGREARFDSPVAGLGSDPAKWTYYADRQPSSIVATVKDASGNVVSETKLDPKAQGQYSWDGIKTDGTRATDGAYTLSLTALDAEGKAIPATINSVAIVKDIVTDGANVMLGVNGIRMPLSGLVAVSAPS</sequence>
<evidence type="ECO:0000256" key="5">
    <source>
        <dbReference type="RuleBase" id="RU362076"/>
    </source>
</evidence>
<dbReference type="GO" id="GO:0044781">
    <property type="term" value="P:bacterial-type flagellum organization"/>
    <property type="evidence" value="ECO:0007669"/>
    <property type="project" value="UniProtKB-UniRule"/>
</dbReference>
<gene>
    <name evidence="7" type="ORF">D3876_17875</name>
</gene>
<evidence type="ECO:0000256" key="4">
    <source>
        <dbReference type="ARBA" id="ARBA00024746"/>
    </source>
</evidence>
<proteinExistence type="inferred from homology"/>
<dbReference type="InterPro" id="IPR005648">
    <property type="entry name" value="FlgD"/>
</dbReference>
<dbReference type="SUPFAM" id="SSF49373">
    <property type="entry name" value="Invasin/intimin cell-adhesion fragments"/>
    <property type="match status" value="1"/>
</dbReference>
<comment type="similarity">
    <text evidence="1 5">Belongs to the FlgD family.</text>
</comment>
<keyword evidence="8" id="KW-1185">Reference proteome</keyword>
<keyword evidence="7" id="KW-0966">Cell projection</keyword>
<keyword evidence="7" id="KW-0969">Cilium</keyword>
<dbReference type="Pfam" id="PF03963">
    <property type="entry name" value="FlgD"/>
    <property type="match status" value="1"/>
</dbReference>
<dbReference type="Gene3D" id="2.60.40.4070">
    <property type="match status" value="1"/>
</dbReference>
<dbReference type="EMBL" id="QYUM01000004">
    <property type="protein sequence ID" value="RJF85752.1"/>
    <property type="molecule type" value="Genomic_DNA"/>
</dbReference>
<dbReference type="AlphaFoldDB" id="A0A418W6V7"/>
<dbReference type="InterPro" id="IPR025965">
    <property type="entry name" value="FlgD/Vpr_Ig-like"/>
</dbReference>